<evidence type="ECO:0000256" key="1">
    <source>
        <dbReference type="SAM" id="MobiDB-lite"/>
    </source>
</evidence>
<accession>A0A5E4RDY5</accession>
<feature type="region of interest" description="Disordered" evidence="1">
    <location>
        <begin position="713"/>
        <end position="816"/>
    </location>
</feature>
<protein>
    <submittedName>
        <fullName evidence="4">Membrane protein</fullName>
    </submittedName>
</protein>
<feature type="transmembrane region" description="Helical" evidence="2">
    <location>
        <begin position="572"/>
        <end position="594"/>
    </location>
</feature>
<feature type="chain" id="PRO_5022674000" evidence="3">
    <location>
        <begin position="26"/>
        <end position="865"/>
    </location>
</feature>
<sequence length="865" mass="87551">MRRLFKTLAGPLALFALLFSAPAHADIFTPPSTDWIMVHVMPLLGAGSDASASPFSPLFSILNTAVMTIGGLIAAYVMFASIASTAHDGEMMGKQWSSMWVPIRSTLGMAMILPVKGGFCLIQLIVLWLATQGIGLADTVWTAYLTNWTQQTATYTSPVLDVKARALFESLVLSNVCYESVRGTYASESADDQATVNQLNNGQDISSSVGATWFSDLDANGAGTVGYNFGRTGDGSTYAACGTVTATLKGTTASTSNTNGAGLQTATAWLNAAPATSAIESGHVDALKSMQSAADNLAKQMVGTAGNGALAPATVNAAIDAAVKAYETTVSAKANAAFAAAMGNGQLASSLGADGFVVSGAEYAALGRMKSDVNASVSNVPTAVDGMTAGKVGLMGLFDNQTDSDVKHAQSLLDAANTQAAAKTGGGGGDDKFSKVINLFAGQGFTAVTDPNEDPMMRAYDVGQGLFTTVQNAGIAAATLMGFAAVPLAGNVVMAAASLFGGLFTFIASCLLVPAFVLCFVLPMMPFFAVALAAFGWLVMLFESLVAAPLWAVTFLSPNHGQDGIGSQKQGLMMILSLTLRPALLTIGVCGSYVLMQPIGLFANSLFGVAWGATGGGGGLFELMRMVAGAVLFMMFLFQSVRFCLKLITSVPDNVLDWIGGGHGAVLGGHVEEMGRGANAASAAGAGAAGAALGSAAAGAAKGADALRSKLAGMQKGREREVGNLSERGGTTIPVPKGGTTPPTGGRGDLPAEPSTLKDAKASAAAGGGAGKPAAPTAQASSAGSSKPEAPATASPERAASGSSQDGATASRADLAKNLAANMERAAAIRDRLVEPTERATEAEKLQDGAAPDAEKGGKEDSGTV</sequence>
<evidence type="ECO:0000256" key="2">
    <source>
        <dbReference type="SAM" id="Phobius"/>
    </source>
</evidence>
<feature type="transmembrane region" description="Helical" evidence="2">
    <location>
        <begin position="64"/>
        <end position="87"/>
    </location>
</feature>
<dbReference type="RefSeq" id="WP_150562038.1">
    <property type="nucleotide sequence ID" value="NZ_CABPSL010000001.1"/>
</dbReference>
<dbReference type="EMBL" id="CABPSL010000001">
    <property type="protein sequence ID" value="VVD61500.1"/>
    <property type="molecule type" value="Genomic_DNA"/>
</dbReference>
<proteinExistence type="predicted"/>
<keyword evidence="2" id="KW-1133">Transmembrane helix</keyword>
<feature type="compositionally biased region" description="Low complexity" evidence="1">
    <location>
        <begin position="729"/>
        <end position="744"/>
    </location>
</feature>
<feature type="transmembrane region" description="Helical" evidence="2">
    <location>
        <begin position="492"/>
        <end position="520"/>
    </location>
</feature>
<dbReference type="OrthoDB" id="7010241at2"/>
<feature type="region of interest" description="Disordered" evidence="1">
    <location>
        <begin position="830"/>
        <end position="865"/>
    </location>
</feature>
<keyword evidence="2" id="KW-0812">Transmembrane</keyword>
<organism evidence="4 5">
    <name type="scientific">Pandoraea cepalis</name>
    <dbReference type="NCBI Taxonomy" id="2508294"/>
    <lineage>
        <taxon>Bacteria</taxon>
        <taxon>Pseudomonadati</taxon>
        <taxon>Pseudomonadota</taxon>
        <taxon>Betaproteobacteria</taxon>
        <taxon>Burkholderiales</taxon>
        <taxon>Burkholderiaceae</taxon>
        <taxon>Pandoraea</taxon>
    </lineage>
</organism>
<evidence type="ECO:0000313" key="5">
    <source>
        <dbReference type="Proteomes" id="UP000384354"/>
    </source>
</evidence>
<dbReference type="AlphaFoldDB" id="A0A5E4RDY5"/>
<evidence type="ECO:0000313" key="4">
    <source>
        <dbReference type="EMBL" id="VVD61500.1"/>
    </source>
</evidence>
<dbReference type="Proteomes" id="UP000384354">
    <property type="component" value="Unassembled WGS sequence"/>
</dbReference>
<dbReference type="InterPro" id="IPR027628">
    <property type="entry name" value="DotA_TraY"/>
</dbReference>
<keyword evidence="3" id="KW-0732">Signal</keyword>
<feature type="signal peptide" evidence="3">
    <location>
        <begin position="1"/>
        <end position="25"/>
    </location>
</feature>
<evidence type="ECO:0000256" key="3">
    <source>
        <dbReference type="SAM" id="SignalP"/>
    </source>
</evidence>
<name>A0A5E4RDY5_9BURK</name>
<gene>
    <name evidence="4" type="ORF">PCE31106_00120</name>
</gene>
<dbReference type="NCBIfam" id="TIGR04346">
    <property type="entry name" value="DotA_TraY"/>
    <property type="match status" value="1"/>
</dbReference>
<feature type="transmembrane region" description="Helical" evidence="2">
    <location>
        <begin position="627"/>
        <end position="645"/>
    </location>
</feature>
<feature type="transmembrane region" description="Helical" evidence="2">
    <location>
        <begin position="466"/>
        <end position="486"/>
    </location>
</feature>
<feature type="compositionally biased region" description="Low complexity" evidence="1">
    <location>
        <begin position="772"/>
        <end position="781"/>
    </location>
</feature>
<keyword evidence="2" id="KW-0472">Membrane</keyword>
<feature type="transmembrane region" description="Helical" evidence="2">
    <location>
        <begin position="527"/>
        <end position="552"/>
    </location>
</feature>
<feature type="transmembrane region" description="Helical" evidence="2">
    <location>
        <begin position="107"/>
        <end position="130"/>
    </location>
</feature>
<reference evidence="4 5" key="1">
    <citation type="submission" date="2019-08" db="EMBL/GenBank/DDBJ databases">
        <authorList>
            <person name="Peeters C."/>
        </authorList>
    </citation>
    <scope>NUCLEOTIDE SEQUENCE [LARGE SCALE GENOMIC DNA]</scope>
    <source>
        <strain evidence="4 5">LMG 31106</strain>
    </source>
</reference>